<organism evidence="1 2">
    <name type="scientific">Saccoglossus kowalevskii</name>
    <name type="common">Acorn worm</name>
    <dbReference type="NCBI Taxonomy" id="10224"/>
    <lineage>
        <taxon>Eukaryota</taxon>
        <taxon>Metazoa</taxon>
        <taxon>Hemichordata</taxon>
        <taxon>Enteropneusta</taxon>
        <taxon>Harrimaniidae</taxon>
        <taxon>Saccoglossus</taxon>
    </lineage>
</organism>
<name>A0ABM0LY87_SACKO</name>
<protein>
    <submittedName>
        <fullName evidence="2">Nucleoporin NUP188 homolog</fullName>
    </submittedName>
</protein>
<dbReference type="RefSeq" id="XP_006812728.1">
    <property type="nucleotide sequence ID" value="XM_006812665.1"/>
</dbReference>
<reference evidence="2" key="1">
    <citation type="submission" date="2025-08" db="UniProtKB">
        <authorList>
            <consortium name="RefSeq"/>
        </authorList>
    </citation>
    <scope>IDENTIFICATION</scope>
    <source>
        <tissue evidence="2">Testes</tissue>
    </source>
</reference>
<gene>
    <name evidence="2" type="primary">LOC102806840</name>
</gene>
<dbReference type="PANTHER" id="PTHR31431:SF1">
    <property type="entry name" value="NUCLEOPORIN NUP188"/>
    <property type="match status" value="1"/>
</dbReference>
<proteinExistence type="predicted"/>
<accession>A0ABM0LY87</accession>
<sequence>GCIMCLNDDPTKEVILDNIISALKTQVANDTMSLFNLKSGSLLSSLYLSLLKHWSSCHYQQWHKLIDLVWTLEKMVFGRNQVINRIQSTLLAAISVLLQYNRDVKITQQISNSLVGRLFPLVCLAIQQSSTLYCQQPTDITDRLEDQKKISSHNKKHTLPIIGVCLLDELVSGPVDTWLPLLRQHSILPLLITTLQSCIVKKQGLYYVEAVMNLLLNLSQIQQAAEAVSNCGLTQHTCITFTATYQKNTEGEINGHVTIKEQSEPVTWLSVYRQSLTLMASMLATLKHSFLTDALNFFGVHQDRITQRYKITTRQPMSFRPLRVGGSFIIV</sequence>
<dbReference type="InterPro" id="IPR044840">
    <property type="entry name" value="Nup188"/>
</dbReference>
<evidence type="ECO:0000313" key="2">
    <source>
        <dbReference type="RefSeq" id="XP_006812728.1"/>
    </source>
</evidence>
<dbReference type="Proteomes" id="UP000694865">
    <property type="component" value="Unplaced"/>
</dbReference>
<dbReference type="PANTHER" id="PTHR31431">
    <property type="entry name" value="NUCLEOPORIN NUP188 HOMOLOG"/>
    <property type="match status" value="1"/>
</dbReference>
<dbReference type="GeneID" id="102806840"/>
<feature type="non-terminal residue" evidence="2">
    <location>
        <position position="1"/>
    </location>
</feature>
<evidence type="ECO:0000313" key="1">
    <source>
        <dbReference type="Proteomes" id="UP000694865"/>
    </source>
</evidence>
<keyword evidence="1" id="KW-1185">Reference proteome</keyword>